<keyword evidence="2" id="KW-1185">Reference proteome</keyword>
<proteinExistence type="predicted"/>
<sequence>MSSPGEKIKAIETYLSYSGYWRLVDDKIYVKVITSLLPNWKDKEHFRIFKIVDNKLVLKTPIIKQGDFEISVELDWEKYKNS</sequence>
<comment type="caution">
    <text evidence="1">The sequence shown here is derived from an EMBL/GenBank/DDBJ whole genome shotgun (WGS) entry which is preliminary data.</text>
</comment>
<reference evidence="1 2" key="1">
    <citation type="submission" date="2020-07" db="EMBL/GenBank/DDBJ databases">
        <title>Bacterium isolated from marine sediment.</title>
        <authorList>
            <person name="Shang D."/>
            <person name="Du Z.-J."/>
        </authorList>
    </citation>
    <scope>NUCLEOTIDE SEQUENCE [LARGE SCALE GENOMIC DNA]</scope>
    <source>
        <strain evidence="1 2">S7007</strain>
    </source>
</reference>
<gene>
    <name evidence="1" type="ORF">H3Z83_12565</name>
</gene>
<protein>
    <submittedName>
        <fullName evidence="1">Lipocalin-like domain-containing protein</fullName>
    </submittedName>
</protein>
<dbReference type="AlphaFoldDB" id="A0A839AQJ5"/>
<dbReference type="Proteomes" id="UP000563906">
    <property type="component" value="Unassembled WGS sequence"/>
</dbReference>
<evidence type="ECO:0000313" key="2">
    <source>
        <dbReference type="Proteomes" id="UP000563906"/>
    </source>
</evidence>
<name>A0A839AQJ5_9FLAO</name>
<dbReference type="RefSeq" id="WP_182125843.1">
    <property type="nucleotide sequence ID" value="NZ_JACGLS010000008.1"/>
</dbReference>
<organism evidence="1 2">
    <name type="scientific">Tenacibaculum pelagium</name>
    <dbReference type="NCBI Taxonomy" id="2759527"/>
    <lineage>
        <taxon>Bacteria</taxon>
        <taxon>Pseudomonadati</taxon>
        <taxon>Bacteroidota</taxon>
        <taxon>Flavobacteriia</taxon>
        <taxon>Flavobacteriales</taxon>
        <taxon>Flavobacteriaceae</taxon>
        <taxon>Tenacibaculum</taxon>
    </lineage>
</organism>
<accession>A0A839AQJ5</accession>
<dbReference type="EMBL" id="JACGLS010000008">
    <property type="protein sequence ID" value="MBA6157342.1"/>
    <property type="molecule type" value="Genomic_DNA"/>
</dbReference>
<evidence type="ECO:0000313" key="1">
    <source>
        <dbReference type="EMBL" id="MBA6157342.1"/>
    </source>
</evidence>